<feature type="transmembrane region" description="Helical" evidence="5">
    <location>
        <begin position="134"/>
        <end position="156"/>
    </location>
</feature>
<dbReference type="OrthoDB" id="419711at2759"/>
<evidence type="ECO:0000256" key="4">
    <source>
        <dbReference type="ARBA" id="ARBA00023136"/>
    </source>
</evidence>
<name>A0A137PJ46_CONC2</name>
<dbReference type="Proteomes" id="UP000070444">
    <property type="component" value="Unassembled WGS sequence"/>
</dbReference>
<dbReference type="OMA" id="QHAMNSG"/>
<evidence type="ECO:0000256" key="5">
    <source>
        <dbReference type="SAM" id="Phobius"/>
    </source>
</evidence>
<keyword evidence="7" id="KW-1185">Reference proteome</keyword>
<feature type="transmembrane region" description="Helical" evidence="5">
    <location>
        <begin position="60"/>
        <end position="82"/>
    </location>
</feature>
<evidence type="ECO:0000313" key="7">
    <source>
        <dbReference type="Proteomes" id="UP000070444"/>
    </source>
</evidence>
<accession>A0A137PJ46</accession>
<keyword evidence="3 5" id="KW-1133">Transmembrane helix</keyword>
<dbReference type="EMBL" id="KQ964418">
    <property type="protein sequence ID" value="KXN75028.1"/>
    <property type="molecule type" value="Genomic_DNA"/>
</dbReference>
<dbReference type="GO" id="GO:0012505">
    <property type="term" value="C:endomembrane system"/>
    <property type="evidence" value="ECO:0007669"/>
    <property type="project" value="UniProtKB-SubCell"/>
</dbReference>
<feature type="transmembrane region" description="Helical" evidence="5">
    <location>
        <begin position="163"/>
        <end position="184"/>
    </location>
</feature>
<dbReference type="Pfam" id="PF04750">
    <property type="entry name" value="Far-17a_AIG1"/>
    <property type="match status" value="1"/>
</dbReference>
<evidence type="ECO:0000256" key="3">
    <source>
        <dbReference type="ARBA" id="ARBA00022989"/>
    </source>
</evidence>
<dbReference type="AlphaFoldDB" id="A0A137PJ46"/>
<comment type="subcellular location">
    <subcellularLocation>
        <location evidence="1">Endomembrane system</location>
        <topology evidence="1">Multi-pass membrane protein</topology>
    </subcellularLocation>
</comment>
<feature type="transmembrane region" description="Helical" evidence="5">
    <location>
        <begin position="204"/>
        <end position="225"/>
    </location>
</feature>
<evidence type="ECO:0000313" key="6">
    <source>
        <dbReference type="EMBL" id="KXN75028.1"/>
    </source>
</evidence>
<evidence type="ECO:0000256" key="1">
    <source>
        <dbReference type="ARBA" id="ARBA00004127"/>
    </source>
</evidence>
<evidence type="ECO:0000256" key="2">
    <source>
        <dbReference type="ARBA" id="ARBA00022692"/>
    </source>
</evidence>
<dbReference type="PANTHER" id="PTHR12242:SF1">
    <property type="entry name" value="MYND-TYPE DOMAIN-CONTAINING PROTEIN"/>
    <property type="match status" value="1"/>
</dbReference>
<dbReference type="STRING" id="796925.A0A137PJ46"/>
<dbReference type="GO" id="GO:0016020">
    <property type="term" value="C:membrane"/>
    <property type="evidence" value="ECO:0007669"/>
    <property type="project" value="InterPro"/>
</dbReference>
<dbReference type="InterPro" id="IPR006838">
    <property type="entry name" value="ADTRP_AIG1"/>
</dbReference>
<reference evidence="6 7" key="1">
    <citation type="journal article" date="2015" name="Genome Biol. Evol.">
        <title>Phylogenomic analyses indicate that early fungi evolved digesting cell walls of algal ancestors of land plants.</title>
        <authorList>
            <person name="Chang Y."/>
            <person name="Wang S."/>
            <person name="Sekimoto S."/>
            <person name="Aerts A.L."/>
            <person name="Choi C."/>
            <person name="Clum A."/>
            <person name="LaButti K.M."/>
            <person name="Lindquist E.A."/>
            <person name="Yee Ngan C."/>
            <person name="Ohm R.A."/>
            <person name="Salamov A.A."/>
            <person name="Grigoriev I.V."/>
            <person name="Spatafora J.W."/>
            <person name="Berbee M.L."/>
        </authorList>
    </citation>
    <scope>NUCLEOTIDE SEQUENCE [LARGE SCALE GENOMIC DNA]</scope>
    <source>
        <strain evidence="6 7">NRRL 28638</strain>
    </source>
</reference>
<gene>
    <name evidence="6" type="ORF">CONCODRAFT_76545</name>
</gene>
<dbReference type="PANTHER" id="PTHR12242">
    <property type="entry name" value="OS02G0130600 PROTEIN-RELATED"/>
    <property type="match status" value="1"/>
</dbReference>
<keyword evidence="2 5" id="KW-0812">Transmembrane</keyword>
<organism evidence="6 7">
    <name type="scientific">Conidiobolus coronatus (strain ATCC 28846 / CBS 209.66 / NRRL 28638)</name>
    <name type="common">Delacroixia coronata</name>
    <dbReference type="NCBI Taxonomy" id="796925"/>
    <lineage>
        <taxon>Eukaryota</taxon>
        <taxon>Fungi</taxon>
        <taxon>Fungi incertae sedis</taxon>
        <taxon>Zoopagomycota</taxon>
        <taxon>Entomophthoromycotina</taxon>
        <taxon>Entomophthoromycetes</taxon>
        <taxon>Entomophthorales</taxon>
        <taxon>Ancylistaceae</taxon>
        <taxon>Conidiobolus</taxon>
    </lineage>
</organism>
<sequence>MKFKVRVLPRVPNPANKAISPFLSPKVLFLVRLLMFVYAAVVVINHVLQYRHDDHAFWPYLTILSYYCLTFYLFVSTIFTGYHAFKDDIAMKNWPKLNIMWTGLYHAITIVHLIVPIIYWALVYNPKSDGVTPIRFWLNISMHGFDGVFAIIELFISNHQFDYAYLLGVCMVLIIYLCYALIIFAVDGFAVYSFINYKANPTKFGVSVALVVVAFVVLSGVSWGLHKLRYFLVDRFAKKDIDKITNKYEVSQV</sequence>
<feature type="transmembrane region" description="Helical" evidence="5">
    <location>
        <begin position="103"/>
        <end position="122"/>
    </location>
</feature>
<protein>
    <submittedName>
        <fullName evidence="6">Uncharacterized protein</fullName>
    </submittedName>
</protein>
<keyword evidence="4 5" id="KW-0472">Membrane</keyword>
<feature type="transmembrane region" description="Helical" evidence="5">
    <location>
        <begin position="27"/>
        <end position="48"/>
    </location>
</feature>
<proteinExistence type="predicted"/>